<keyword evidence="1" id="KW-0175">Coiled coil</keyword>
<evidence type="ECO:0000313" key="4">
    <source>
        <dbReference type="Proteomes" id="UP001237642"/>
    </source>
</evidence>
<keyword evidence="4" id="KW-1185">Reference proteome</keyword>
<dbReference type="PANTHER" id="PTHR46602:SF1">
    <property type="entry name" value="PROTEIN SUPPRESSOR OF GENE SILENCING 3"/>
    <property type="match status" value="1"/>
</dbReference>
<feature type="coiled-coil region" evidence="1">
    <location>
        <begin position="214"/>
        <end position="245"/>
    </location>
</feature>
<dbReference type="GO" id="GO:0051607">
    <property type="term" value="P:defense response to virus"/>
    <property type="evidence" value="ECO:0007669"/>
    <property type="project" value="InterPro"/>
</dbReference>
<dbReference type="PANTHER" id="PTHR46602">
    <property type="entry name" value="PROTEIN SUPPRESSOR OF GENE SILENCING 3"/>
    <property type="match status" value="1"/>
</dbReference>
<dbReference type="Pfam" id="PF03468">
    <property type="entry name" value="XS"/>
    <property type="match status" value="1"/>
</dbReference>
<dbReference type="InterPro" id="IPR005380">
    <property type="entry name" value="XS_domain"/>
</dbReference>
<dbReference type="InterPro" id="IPR044287">
    <property type="entry name" value="SGS3"/>
</dbReference>
<gene>
    <name evidence="3" type="ORF">POM88_012180</name>
</gene>
<dbReference type="InterPro" id="IPR038588">
    <property type="entry name" value="XS_domain_sf"/>
</dbReference>
<sequence>MVIIWNTLLEKDENEKWLGMGSSELLDYFNASGAVSSKHSYGPQGHRGMSLLIFEASAIGFIAAEQLSSLFEDDAIGKEAWARDSHSQNSFVPGGQRQLYGYMAEKGDLDSFNQHAHDKPLQKFEMRSYQEVVLSQLTQMSEENQLLILYKNKVEKLTKELEVLRGSFNTVGEKMRKVSEENRIVRERTKLHHKEIKEQMDEQEEFHRKTFKLVDDVRKETEEKLKMMQQEREETNQYMETLSAEYRQSRNRLETGSASILSQQKDTDIYAEERKLLKHQEQRMAELNMRQYEEKVKLEEEFSAEFARLMEKRNPH</sequence>
<dbReference type="Gene3D" id="3.30.70.2890">
    <property type="entry name" value="XS domain"/>
    <property type="match status" value="1"/>
</dbReference>
<comment type="caution">
    <text evidence="3">The sequence shown here is derived from an EMBL/GenBank/DDBJ whole genome shotgun (WGS) entry which is preliminary data.</text>
</comment>
<evidence type="ECO:0000259" key="2">
    <source>
        <dbReference type="Pfam" id="PF03468"/>
    </source>
</evidence>
<organism evidence="3 4">
    <name type="scientific">Heracleum sosnowskyi</name>
    <dbReference type="NCBI Taxonomy" id="360622"/>
    <lineage>
        <taxon>Eukaryota</taxon>
        <taxon>Viridiplantae</taxon>
        <taxon>Streptophyta</taxon>
        <taxon>Embryophyta</taxon>
        <taxon>Tracheophyta</taxon>
        <taxon>Spermatophyta</taxon>
        <taxon>Magnoliopsida</taxon>
        <taxon>eudicotyledons</taxon>
        <taxon>Gunneridae</taxon>
        <taxon>Pentapetalae</taxon>
        <taxon>asterids</taxon>
        <taxon>campanulids</taxon>
        <taxon>Apiales</taxon>
        <taxon>Apiaceae</taxon>
        <taxon>Apioideae</taxon>
        <taxon>apioid superclade</taxon>
        <taxon>Tordylieae</taxon>
        <taxon>Tordyliinae</taxon>
        <taxon>Heracleum</taxon>
    </lineage>
</organism>
<proteinExistence type="predicted"/>
<accession>A0AAD8N1G9</accession>
<evidence type="ECO:0000313" key="3">
    <source>
        <dbReference type="EMBL" id="KAK1393124.1"/>
    </source>
</evidence>
<reference evidence="3" key="2">
    <citation type="submission" date="2023-05" db="EMBL/GenBank/DDBJ databases">
        <authorList>
            <person name="Schelkunov M.I."/>
        </authorList>
    </citation>
    <scope>NUCLEOTIDE SEQUENCE</scope>
    <source>
        <strain evidence="3">Hsosn_3</strain>
        <tissue evidence="3">Leaf</tissue>
    </source>
</reference>
<protein>
    <submittedName>
        <fullName evidence="3">Protein SUPPRESSOR OF GENE SILENCING 3</fullName>
    </submittedName>
</protein>
<feature type="coiled-coil region" evidence="1">
    <location>
        <begin position="140"/>
        <end position="167"/>
    </location>
</feature>
<evidence type="ECO:0000256" key="1">
    <source>
        <dbReference type="SAM" id="Coils"/>
    </source>
</evidence>
<dbReference type="GO" id="GO:0031047">
    <property type="term" value="P:regulatory ncRNA-mediated gene silencing"/>
    <property type="evidence" value="ECO:0007669"/>
    <property type="project" value="InterPro"/>
</dbReference>
<dbReference type="AlphaFoldDB" id="A0AAD8N1G9"/>
<dbReference type="EMBL" id="JAUIZM010000003">
    <property type="protein sequence ID" value="KAK1393124.1"/>
    <property type="molecule type" value="Genomic_DNA"/>
</dbReference>
<dbReference type="Proteomes" id="UP001237642">
    <property type="component" value="Unassembled WGS sequence"/>
</dbReference>
<name>A0AAD8N1G9_9APIA</name>
<feature type="domain" description="XS" evidence="2">
    <location>
        <begin position="1"/>
        <end position="110"/>
    </location>
</feature>
<reference evidence="3" key="1">
    <citation type="submission" date="2023-02" db="EMBL/GenBank/DDBJ databases">
        <title>Genome of toxic invasive species Heracleum sosnowskyi carries increased number of genes despite the absence of recent whole-genome duplications.</title>
        <authorList>
            <person name="Schelkunov M."/>
            <person name="Shtratnikova V."/>
            <person name="Makarenko M."/>
            <person name="Klepikova A."/>
            <person name="Omelchenko D."/>
            <person name="Novikova G."/>
            <person name="Obukhova E."/>
            <person name="Bogdanov V."/>
            <person name="Penin A."/>
            <person name="Logacheva M."/>
        </authorList>
    </citation>
    <scope>NUCLEOTIDE SEQUENCE</scope>
    <source>
        <strain evidence="3">Hsosn_3</strain>
        <tissue evidence="3">Leaf</tissue>
    </source>
</reference>